<sequence>MIAADVDAEGRWKHSRYEAHYSYLWSEWVAVFVLLLFWGVITVIYNVVIFYDSFQLPERRANLISGEDGEASERSRLIRDAPREQPVKSAMARRFSRAEKAARTALLMLLAVVTFTSLPLPYACTVPSQTPTPSPSPPIPPLPRCSTCLQNAATLPAAIISWIVAALGAFLVVIESVAAEGGSVDGARAAINGGIVPLIVGIVVVGMWEWASIRRMGQESGCA</sequence>
<reference evidence="3" key="1">
    <citation type="journal article" date="2018" name="Nat. Microbiol.">
        <title>Leveraging single-cell genomics to expand the fungal tree of life.</title>
        <authorList>
            <person name="Ahrendt S.R."/>
            <person name="Quandt C.A."/>
            <person name="Ciobanu D."/>
            <person name="Clum A."/>
            <person name="Salamov A."/>
            <person name="Andreopoulos B."/>
            <person name="Cheng J.F."/>
            <person name="Woyke T."/>
            <person name="Pelin A."/>
            <person name="Henrissat B."/>
            <person name="Reynolds N.K."/>
            <person name="Benny G.L."/>
            <person name="Smith M.E."/>
            <person name="James T.Y."/>
            <person name="Grigoriev I.V."/>
        </authorList>
    </citation>
    <scope>NUCLEOTIDE SEQUENCE [LARGE SCALE GENOMIC DNA]</scope>
</reference>
<evidence type="ECO:0000256" key="1">
    <source>
        <dbReference type="SAM" id="Phobius"/>
    </source>
</evidence>
<feature type="transmembrane region" description="Helical" evidence="1">
    <location>
        <begin position="159"/>
        <end position="178"/>
    </location>
</feature>
<organism evidence="2 3">
    <name type="scientific">Blyttiomyces helicus</name>
    <dbReference type="NCBI Taxonomy" id="388810"/>
    <lineage>
        <taxon>Eukaryota</taxon>
        <taxon>Fungi</taxon>
        <taxon>Fungi incertae sedis</taxon>
        <taxon>Chytridiomycota</taxon>
        <taxon>Chytridiomycota incertae sedis</taxon>
        <taxon>Chytridiomycetes</taxon>
        <taxon>Chytridiomycetes incertae sedis</taxon>
        <taxon>Blyttiomyces</taxon>
    </lineage>
</organism>
<protein>
    <submittedName>
        <fullName evidence="2">Uncharacterized protein</fullName>
    </submittedName>
</protein>
<proteinExistence type="predicted"/>
<dbReference type="EMBL" id="KZ994493">
    <property type="protein sequence ID" value="RKO92802.1"/>
    <property type="molecule type" value="Genomic_DNA"/>
</dbReference>
<feature type="transmembrane region" description="Helical" evidence="1">
    <location>
        <begin position="190"/>
        <end position="208"/>
    </location>
</feature>
<name>A0A4P9WK82_9FUNG</name>
<keyword evidence="1" id="KW-1133">Transmembrane helix</keyword>
<evidence type="ECO:0000313" key="2">
    <source>
        <dbReference type="EMBL" id="RKO92802.1"/>
    </source>
</evidence>
<feature type="transmembrane region" description="Helical" evidence="1">
    <location>
        <begin position="101"/>
        <end position="122"/>
    </location>
</feature>
<keyword evidence="3" id="KW-1185">Reference proteome</keyword>
<dbReference type="Proteomes" id="UP000269721">
    <property type="component" value="Unassembled WGS sequence"/>
</dbReference>
<accession>A0A4P9WK82</accession>
<keyword evidence="1" id="KW-0472">Membrane</keyword>
<dbReference type="AlphaFoldDB" id="A0A4P9WK82"/>
<evidence type="ECO:0000313" key="3">
    <source>
        <dbReference type="Proteomes" id="UP000269721"/>
    </source>
</evidence>
<keyword evidence="1" id="KW-0812">Transmembrane</keyword>
<gene>
    <name evidence="2" type="ORF">BDK51DRAFT_28584</name>
</gene>
<feature type="transmembrane region" description="Helical" evidence="1">
    <location>
        <begin position="28"/>
        <end position="51"/>
    </location>
</feature>